<dbReference type="AlphaFoldDB" id="A0AAV8UW96"/>
<evidence type="ECO:0000256" key="6">
    <source>
        <dbReference type="RuleBase" id="RU003983"/>
    </source>
</evidence>
<dbReference type="Proteomes" id="UP001157974">
    <property type="component" value="Unassembled WGS sequence"/>
</dbReference>
<keyword evidence="5 6" id="KW-0482">Metalloprotease</keyword>
<reference evidence="8 9" key="1">
    <citation type="journal article" date="2023" name="Nat. Commun.">
        <title>Origin of minicircular mitochondrial genomes in red algae.</title>
        <authorList>
            <person name="Lee Y."/>
            <person name="Cho C.H."/>
            <person name="Lee Y.M."/>
            <person name="Park S.I."/>
            <person name="Yang J.H."/>
            <person name="West J.A."/>
            <person name="Bhattacharya D."/>
            <person name="Yoon H.S."/>
        </authorList>
    </citation>
    <scope>NUCLEOTIDE SEQUENCE [LARGE SCALE GENOMIC DNA]</scope>
    <source>
        <strain evidence="8 9">CCMP1338</strain>
        <tissue evidence="8">Whole cell</tissue>
    </source>
</reference>
<keyword evidence="4 6" id="KW-0862">Zinc</keyword>
<protein>
    <recommendedName>
        <fullName evidence="7">Peptidase M48 domain-containing protein</fullName>
    </recommendedName>
</protein>
<dbReference type="GO" id="GO:0004222">
    <property type="term" value="F:metalloendopeptidase activity"/>
    <property type="evidence" value="ECO:0007669"/>
    <property type="project" value="InterPro"/>
</dbReference>
<comment type="similarity">
    <text evidence="6">Belongs to the peptidase M48 family.</text>
</comment>
<dbReference type="FunFam" id="3.30.2010.10:FF:000007">
    <property type="entry name" value="Peptidase M48 family protein"/>
    <property type="match status" value="1"/>
</dbReference>
<keyword evidence="1 6" id="KW-0645">Protease</keyword>
<dbReference type="GO" id="GO:0006508">
    <property type="term" value="P:proteolysis"/>
    <property type="evidence" value="ECO:0007669"/>
    <property type="project" value="UniProtKB-KW"/>
</dbReference>
<evidence type="ECO:0000256" key="2">
    <source>
        <dbReference type="ARBA" id="ARBA00022723"/>
    </source>
</evidence>
<evidence type="ECO:0000259" key="7">
    <source>
        <dbReference type="Pfam" id="PF01435"/>
    </source>
</evidence>
<sequence>MQGFVVQPGGLRCGSVRRLAVECRNRRGISRLVSRASVNDDPLVKAGAGKGKVVFGSLEADDFRHPLDTVATRMMSRILGVDILVRSLLSPAVEQALFLDNISTGVLVGPNQLPKIHDQLLEACEVLRITNIPELYIKQNPLPNAYTLAINGRKPFIVVHTSLVELLTPEELQAVIAHELGHLKCEHGVWLTLANLIMLFSNAILGDYANVLLENMRSNVLRWLRSAELSCDRAALLVAQDPKIVISMMMKLAGGSTKLSKELNVEEYMKQAQMYEKATSTQLGSMLRRSQTDYLTHPLPILRVVEIEKFAESGKYRKLLREGRRGN</sequence>
<gene>
    <name evidence="8" type="ORF">NDN08_001885</name>
</gene>
<keyword evidence="3 6" id="KW-0378">Hydrolase</keyword>
<name>A0AAV8UW96_9RHOD</name>
<evidence type="ECO:0000256" key="1">
    <source>
        <dbReference type="ARBA" id="ARBA00022670"/>
    </source>
</evidence>
<dbReference type="EMBL" id="JAMWBK010000005">
    <property type="protein sequence ID" value="KAJ8905378.1"/>
    <property type="molecule type" value="Genomic_DNA"/>
</dbReference>
<dbReference type="PANTHER" id="PTHR10120">
    <property type="entry name" value="CAAX PRENYL PROTEASE 1"/>
    <property type="match status" value="1"/>
</dbReference>
<evidence type="ECO:0000313" key="8">
    <source>
        <dbReference type="EMBL" id="KAJ8905378.1"/>
    </source>
</evidence>
<evidence type="ECO:0000313" key="9">
    <source>
        <dbReference type="Proteomes" id="UP001157974"/>
    </source>
</evidence>
<feature type="domain" description="Peptidase M48" evidence="7">
    <location>
        <begin position="114"/>
        <end position="309"/>
    </location>
</feature>
<evidence type="ECO:0000256" key="4">
    <source>
        <dbReference type="ARBA" id="ARBA00022833"/>
    </source>
</evidence>
<evidence type="ECO:0000256" key="5">
    <source>
        <dbReference type="ARBA" id="ARBA00023049"/>
    </source>
</evidence>
<proteinExistence type="inferred from homology"/>
<dbReference type="Pfam" id="PF01435">
    <property type="entry name" value="Peptidase_M48"/>
    <property type="match status" value="1"/>
</dbReference>
<dbReference type="Gene3D" id="3.30.2010.10">
    <property type="entry name" value="Metalloproteases ('zincins'), catalytic domain"/>
    <property type="match status" value="1"/>
</dbReference>
<evidence type="ECO:0000256" key="3">
    <source>
        <dbReference type="ARBA" id="ARBA00022801"/>
    </source>
</evidence>
<comment type="caution">
    <text evidence="8">The sequence shown here is derived from an EMBL/GenBank/DDBJ whole genome shotgun (WGS) entry which is preliminary data.</text>
</comment>
<organism evidence="8 9">
    <name type="scientific">Rhodosorus marinus</name>
    <dbReference type="NCBI Taxonomy" id="101924"/>
    <lineage>
        <taxon>Eukaryota</taxon>
        <taxon>Rhodophyta</taxon>
        <taxon>Stylonematophyceae</taxon>
        <taxon>Stylonematales</taxon>
        <taxon>Stylonemataceae</taxon>
        <taxon>Rhodosorus</taxon>
    </lineage>
</organism>
<dbReference type="CDD" id="cd07325">
    <property type="entry name" value="M48_Ste24p_like"/>
    <property type="match status" value="1"/>
</dbReference>
<keyword evidence="2" id="KW-0479">Metal-binding</keyword>
<dbReference type="InterPro" id="IPR001915">
    <property type="entry name" value="Peptidase_M48"/>
</dbReference>
<accession>A0AAV8UW96</accession>
<comment type="cofactor">
    <cofactor evidence="6">
        <name>Zn(2+)</name>
        <dbReference type="ChEBI" id="CHEBI:29105"/>
    </cofactor>
    <text evidence="6">Binds 1 zinc ion per subunit.</text>
</comment>
<dbReference type="GO" id="GO:0046872">
    <property type="term" value="F:metal ion binding"/>
    <property type="evidence" value="ECO:0007669"/>
    <property type="project" value="UniProtKB-KW"/>
</dbReference>
<keyword evidence="9" id="KW-1185">Reference proteome</keyword>